<gene>
    <name evidence="1" type="ORF">PHMEG_00029457</name>
</gene>
<dbReference type="AlphaFoldDB" id="A0A225V3K6"/>
<dbReference type="Proteomes" id="UP000198211">
    <property type="component" value="Unassembled WGS sequence"/>
</dbReference>
<accession>A0A225V3K6</accession>
<evidence type="ECO:0000313" key="2">
    <source>
        <dbReference type="Proteomes" id="UP000198211"/>
    </source>
</evidence>
<organism evidence="1 2">
    <name type="scientific">Phytophthora megakarya</name>
    <dbReference type="NCBI Taxonomy" id="4795"/>
    <lineage>
        <taxon>Eukaryota</taxon>
        <taxon>Sar</taxon>
        <taxon>Stramenopiles</taxon>
        <taxon>Oomycota</taxon>
        <taxon>Peronosporomycetes</taxon>
        <taxon>Peronosporales</taxon>
        <taxon>Peronosporaceae</taxon>
        <taxon>Phytophthora</taxon>
    </lineage>
</organism>
<keyword evidence="2" id="KW-1185">Reference proteome</keyword>
<reference evidence="2" key="1">
    <citation type="submission" date="2017-03" db="EMBL/GenBank/DDBJ databases">
        <title>Phytopthora megakarya and P. palmivora, two closely related causual agents of cacao black pod achieved similar genome size and gene model numbers by different mechanisms.</title>
        <authorList>
            <person name="Ali S."/>
            <person name="Shao J."/>
            <person name="Larry D.J."/>
            <person name="Kronmiller B."/>
            <person name="Shen D."/>
            <person name="Strem M.D."/>
            <person name="Melnick R.L."/>
            <person name="Guiltinan M.J."/>
            <person name="Tyler B.M."/>
            <person name="Meinhardt L.W."/>
            <person name="Bailey B.A."/>
        </authorList>
    </citation>
    <scope>NUCLEOTIDE SEQUENCE [LARGE SCALE GENOMIC DNA]</scope>
    <source>
        <strain evidence="2">zdho120</strain>
    </source>
</reference>
<sequence>MLSAPIIANKSLLIRLMSYLPELNPRTAISIDRISEITLRTSLLLLIATGVSNTEVLLRFGW</sequence>
<dbReference type="EMBL" id="NBNE01008397">
    <property type="protein sequence ID" value="OWY99528.1"/>
    <property type="molecule type" value="Genomic_DNA"/>
</dbReference>
<proteinExistence type="predicted"/>
<comment type="caution">
    <text evidence="1">The sequence shown here is derived from an EMBL/GenBank/DDBJ whole genome shotgun (WGS) entry which is preliminary data.</text>
</comment>
<protein>
    <submittedName>
        <fullName evidence="1">Uncharacterized protein</fullName>
    </submittedName>
</protein>
<evidence type="ECO:0000313" key="1">
    <source>
        <dbReference type="EMBL" id="OWY99528.1"/>
    </source>
</evidence>
<name>A0A225V3K6_9STRA</name>